<dbReference type="GO" id="GO:0005524">
    <property type="term" value="F:ATP binding"/>
    <property type="evidence" value="ECO:0007669"/>
    <property type="project" value="UniProtKB-UniRule"/>
</dbReference>
<keyword evidence="5 15" id="KW-0378">Hydrolase</keyword>
<evidence type="ECO:0000256" key="11">
    <source>
        <dbReference type="ARBA" id="ARBA00023204"/>
    </source>
</evidence>
<dbReference type="GO" id="GO:0000724">
    <property type="term" value="P:double-strand break repair via homologous recombination"/>
    <property type="evidence" value="ECO:0007669"/>
    <property type="project" value="UniProtKB-UniRule"/>
</dbReference>
<dbReference type="PROSITE" id="PS51217">
    <property type="entry name" value="UVRD_HELICASE_CTER"/>
    <property type="match status" value="1"/>
</dbReference>
<organism evidence="20 21">
    <name type="scientific">Raineyella antarctica</name>
    <dbReference type="NCBI Taxonomy" id="1577474"/>
    <lineage>
        <taxon>Bacteria</taxon>
        <taxon>Bacillati</taxon>
        <taxon>Actinomycetota</taxon>
        <taxon>Actinomycetes</taxon>
        <taxon>Propionibacteriales</taxon>
        <taxon>Propionibacteriaceae</taxon>
        <taxon>Raineyella</taxon>
    </lineage>
</organism>
<dbReference type="InterPro" id="IPR004586">
    <property type="entry name" value="RecB"/>
</dbReference>
<dbReference type="GO" id="GO:0043138">
    <property type="term" value="F:3'-5' DNA helicase activity"/>
    <property type="evidence" value="ECO:0007669"/>
    <property type="project" value="UniProtKB-UniRule"/>
</dbReference>
<keyword evidence="7 15" id="KW-0269">Exonuclease</keyword>
<dbReference type="Gene3D" id="1.10.486.10">
    <property type="entry name" value="PCRA, domain 4"/>
    <property type="match status" value="1"/>
</dbReference>
<evidence type="ECO:0000256" key="5">
    <source>
        <dbReference type="ARBA" id="ARBA00022801"/>
    </source>
</evidence>
<keyword evidence="2 15" id="KW-0479">Metal-binding</keyword>
<evidence type="ECO:0000256" key="7">
    <source>
        <dbReference type="ARBA" id="ARBA00022839"/>
    </source>
</evidence>
<keyword evidence="3 15" id="KW-0547">Nucleotide-binding</keyword>
<dbReference type="EC" id="5.6.2.4" evidence="15"/>
<keyword evidence="21" id="KW-1185">Reference proteome</keyword>
<evidence type="ECO:0000256" key="10">
    <source>
        <dbReference type="ARBA" id="ARBA00023125"/>
    </source>
</evidence>
<dbReference type="PANTHER" id="PTHR11070:SF23">
    <property type="entry name" value="RECBCD ENZYME SUBUNIT RECB"/>
    <property type="match status" value="1"/>
</dbReference>
<dbReference type="SUPFAM" id="SSF52540">
    <property type="entry name" value="P-loop containing nucleoside triphosphate hydrolases"/>
    <property type="match status" value="1"/>
</dbReference>
<comment type="domain">
    <text evidence="15">The C-terminal domain has nuclease activity and interacts with RecD. It interacts with RecA, facilitating its loading onto ssDNA.</text>
</comment>
<feature type="binding site" evidence="16">
    <location>
        <begin position="27"/>
        <end position="34"/>
    </location>
    <ligand>
        <name>ATP</name>
        <dbReference type="ChEBI" id="CHEBI:30616"/>
    </ligand>
</feature>
<dbReference type="Pfam" id="PF00580">
    <property type="entry name" value="UvrD-helicase"/>
    <property type="match status" value="1"/>
</dbReference>
<keyword evidence="4 15" id="KW-0227">DNA damage</keyword>
<dbReference type="Gene3D" id="3.90.320.10">
    <property type="match status" value="1"/>
</dbReference>
<proteinExistence type="inferred from homology"/>
<name>A0A1G6GVP2_9ACTN</name>
<dbReference type="GO" id="GO:0005829">
    <property type="term" value="C:cytosol"/>
    <property type="evidence" value="ECO:0007669"/>
    <property type="project" value="TreeGrafter"/>
</dbReference>
<comment type="function">
    <text evidence="15">A helicase/nuclease that prepares dsDNA breaks (DSB) for recombinational DNA repair. Binds to DSBs and unwinds DNA via a highly rapid and processive ATP-dependent bidirectional helicase activity. Unwinds dsDNA until it encounters a Chi (crossover hotspot instigator) sequence from the 3' direction. Cuts ssDNA a few nucleotides 3' to the Chi site. The properties and activities of the enzyme are changed at Chi. The Chi-altered holoenzyme produces a long 3'-ssDNA overhang and facilitates RecA-binding to the ssDNA for homologous DNA recombination and repair. Holoenzyme degrades any linearized DNA that is unable to undergo homologous recombination. In the holoenzyme this subunit contributes ATPase, 3'-5' helicase, exonuclease activity and loads RecA onto ssDNA.</text>
</comment>
<dbReference type="GO" id="GO:0008854">
    <property type="term" value="F:exodeoxyribonuclease V activity"/>
    <property type="evidence" value="ECO:0007669"/>
    <property type="project" value="UniProtKB-EC"/>
</dbReference>
<feature type="domain" description="UvrD-like helicase ATP-binding" evidence="18">
    <location>
        <begin position="6"/>
        <end position="329"/>
    </location>
</feature>
<sequence length="1093" mass="117119">MTVHAGPHPSALDLTADLPSGTTLLEASAGTGKTHTIASLVVLTVARGTPLRSVLLITFTRKAARELRDRVRQRMGDALATLAGRRPEGADPLWEALLAGDRELSAARLRAGLADFDGATISTIHEFAGSMLGRLGLLAHRRPDSELLADESALVAAVTDDLYLARYGASAKPSFSRQEAGEIVARAVANPFAAIVPDPAQHPVAAERVDFAARARQEFGRRLEAAGRYTYDDLIGGLAAALRHPSTGEATAARLRAAYRVVMVDEFQDTDPRQWEVLRSAFHGHSDLYLIGDPKQAIYGFRGGDVQTYLAAAREADQRHTLDTNWRSDESVVRGITSLLAGTALGDPDITVVPVTARHRGTRLHDPVGTPAPGVSLRVVTKPYRYITAQRERIRHDVVAVAARLLTDGTAIDTADGPRPVHPGDIAVLVRYNTAAEQVAERLVRHGIPAVVNGADSVLRSPAAGHWRDLLATLVDPQPAAVHRLALGPFVGWPLEDLVRADEDAVAGLFIRARSWGQLWETHGVAAVLEAALSEGDLAASSIGRTGSEREITDLRHVGQLLHQAETGSHLAPRGLLAWLERQICARRSAGDDEQTLRLETEAEAVQVITVHSAKGLEFPIVLLPDMADKSDRHGTDVPEAFTVHDPAGDRLVDVGGRRETSSRARHQRAREEEAGEELRLLYVAMTRASSQVVLWWAPHETHAAASPLHRVLFGERDADGMVPLLVPVAADQRPPEFAGVVTSYVDADPTPIASAARPLPDVPVVLRRFGRPVDTAWRRTSYSGLTAAQHAEPHEVPGAGDEPGVEDIGALADTTVPGTSPWTDLPSGARFGTLVHEVLEAWDPAAADLGGIVPSLAARAPVEGLDPGLLVTALDRATRTPLGGDLSGLSLADVPLRDRLSELDFELPLTGGDRPGPATVVADIADCLDRHLAPDDPLATYADRLREPGLGDQVLRGFLTGSIDAVLRVPGTDPRFVVVDYKTNRLGPPAGEAPLPLAAYTPDRLAEAMMAAHYPLQALLYCVALHRYLGWRLPGYRPELHLGGIRYLFVRGMAGPDTPMVAGVPCGVFAWRPTPALVTELSDLVTEGGPAR</sequence>
<dbReference type="InterPro" id="IPR027417">
    <property type="entry name" value="P-loop_NTPase"/>
</dbReference>
<dbReference type="CDD" id="cd22352">
    <property type="entry name" value="RecB_C-like"/>
    <property type="match status" value="1"/>
</dbReference>
<gene>
    <name evidence="15" type="primary">recB</name>
    <name evidence="20" type="ORF">GA0111570_105128</name>
</gene>
<dbReference type="EMBL" id="FMYF01000005">
    <property type="protein sequence ID" value="SDB85933.1"/>
    <property type="molecule type" value="Genomic_DNA"/>
</dbReference>
<feature type="active site" description="For nuclease activity" evidence="15">
    <location>
        <position position="981"/>
    </location>
</feature>
<keyword evidence="9 15" id="KW-0460">Magnesium</keyword>
<feature type="binding site" evidence="15">
    <location>
        <position position="837"/>
    </location>
    <ligand>
        <name>Mg(2+)</name>
        <dbReference type="ChEBI" id="CHEBI:18420"/>
    </ligand>
</feature>
<comment type="domain">
    <text evidence="15">The N-terminal DNA-binding domain is a ssDNA-dependent ATPase and has ATP-dependent 3'-5' helicase function. This domain interacts with RecC.</text>
</comment>
<comment type="miscellaneous">
    <text evidence="15">In the RecBCD complex, RecB has a slow 3'-5' helicase, an exonuclease activity and loads RecA onto ssDNA, RecD has a fast 5'-3' helicase activity, while RecC stimulates the ATPase and processivity of the RecB helicase and contributes to recognition of the Chi site.</text>
</comment>
<feature type="region of interest" description="DNA-binding and helicase activity, interacts with RecC" evidence="15">
    <location>
        <begin position="1"/>
        <end position="764"/>
    </location>
</feature>
<reference evidence="20 21" key="1">
    <citation type="submission" date="2016-06" db="EMBL/GenBank/DDBJ databases">
        <authorList>
            <person name="Olsen C.W."/>
            <person name="Carey S."/>
            <person name="Hinshaw L."/>
            <person name="Karasin A.I."/>
        </authorList>
    </citation>
    <scope>NUCLEOTIDE SEQUENCE [LARGE SCALE GENOMIC DNA]</scope>
    <source>
        <strain evidence="20 21">LZ-22</strain>
    </source>
</reference>
<keyword evidence="8 15" id="KW-0067">ATP-binding</keyword>
<evidence type="ECO:0000256" key="16">
    <source>
        <dbReference type="PROSITE-ProRule" id="PRU00560"/>
    </source>
</evidence>
<keyword evidence="6 15" id="KW-0347">Helicase</keyword>
<evidence type="ECO:0000256" key="13">
    <source>
        <dbReference type="ARBA" id="ARBA00034617"/>
    </source>
</evidence>
<dbReference type="HAMAP" id="MF_01485">
    <property type="entry name" value="RecB"/>
    <property type="match status" value="1"/>
</dbReference>
<keyword evidence="11 15" id="KW-0234">DNA repair</keyword>
<dbReference type="AlphaFoldDB" id="A0A1G6GVP2"/>
<evidence type="ECO:0000256" key="6">
    <source>
        <dbReference type="ARBA" id="ARBA00022806"/>
    </source>
</evidence>
<evidence type="ECO:0000256" key="2">
    <source>
        <dbReference type="ARBA" id="ARBA00022723"/>
    </source>
</evidence>
<dbReference type="EC" id="3.1.11.5" evidence="15"/>
<evidence type="ECO:0000313" key="20">
    <source>
        <dbReference type="EMBL" id="SDB85933.1"/>
    </source>
</evidence>
<evidence type="ECO:0000256" key="8">
    <source>
        <dbReference type="ARBA" id="ARBA00022840"/>
    </source>
</evidence>
<dbReference type="GO" id="GO:0016887">
    <property type="term" value="F:ATP hydrolysis activity"/>
    <property type="evidence" value="ECO:0007669"/>
    <property type="project" value="RHEA"/>
</dbReference>
<keyword evidence="10 15" id="KW-0238">DNA-binding</keyword>
<evidence type="ECO:0000256" key="15">
    <source>
        <dbReference type="HAMAP-Rule" id="MF_01485"/>
    </source>
</evidence>
<evidence type="ECO:0000256" key="4">
    <source>
        <dbReference type="ARBA" id="ARBA00022763"/>
    </source>
</evidence>
<dbReference type="PANTHER" id="PTHR11070">
    <property type="entry name" value="UVRD / RECB / PCRA DNA HELICASE FAMILY MEMBER"/>
    <property type="match status" value="1"/>
</dbReference>
<dbReference type="GO" id="GO:0009338">
    <property type="term" value="C:exodeoxyribonuclease V complex"/>
    <property type="evidence" value="ECO:0007669"/>
    <property type="project" value="TreeGrafter"/>
</dbReference>
<feature type="region of interest" description="Nuclease activity, interacts with RecD and RecA" evidence="15">
    <location>
        <begin position="777"/>
        <end position="1093"/>
    </location>
</feature>
<dbReference type="InterPro" id="IPR014016">
    <property type="entry name" value="UvrD-like_ATP-bd"/>
</dbReference>
<dbReference type="Gene3D" id="3.40.50.300">
    <property type="entry name" value="P-loop containing nucleotide triphosphate hydrolases"/>
    <property type="match status" value="2"/>
</dbReference>
<dbReference type="GO" id="GO:0003677">
    <property type="term" value="F:DNA binding"/>
    <property type="evidence" value="ECO:0007669"/>
    <property type="project" value="UniProtKB-UniRule"/>
</dbReference>
<evidence type="ECO:0000313" key="21">
    <source>
        <dbReference type="Proteomes" id="UP000199086"/>
    </source>
</evidence>
<dbReference type="InterPro" id="IPR011604">
    <property type="entry name" value="PDDEXK-like_dom_sf"/>
</dbReference>
<feature type="binding site" evidence="15">
    <location>
        <position position="965"/>
    </location>
    <ligand>
        <name>Mg(2+)</name>
        <dbReference type="ChEBI" id="CHEBI:18420"/>
    </ligand>
</feature>
<feature type="domain" description="UvrD-like helicase C-terminal" evidence="19">
    <location>
        <begin position="347"/>
        <end position="616"/>
    </location>
</feature>
<evidence type="ECO:0000256" key="14">
    <source>
        <dbReference type="ARBA" id="ARBA00048988"/>
    </source>
</evidence>
<comment type="cofactor">
    <cofactor evidence="15">
        <name>Mg(2+)</name>
        <dbReference type="ChEBI" id="CHEBI:18420"/>
    </cofactor>
    <text evidence="15">Binds 1 Mg(2+) ion per subunit.</text>
</comment>
<comment type="catalytic activity">
    <reaction evidence="13 15">
        <text>Couples ATP hydrolysis with the unwinding of duplex DNA by translocating in the 3'-5' direction.</text>
        <dbReference type="EC" id="5.6.2.4"/>
    </reaction>
</comment>
<evidence type="ECO:0000259" key="18">
    <source>
        <dbReference type="PROSITE" id="PS51198"/>
    </source>
</evidence>
<dbReference type="InterPro" id="IPR000212">
    <property type="entry name" value="DNA_helicase_UvrD/REP"/>
</dbReference>
<feature type="region of interest" description="Disordered" evidence="17">
    <location>
        <begin position="790"/>
        <end position="825"/>
    </location>
</feature>
<evidence type="ECO:0000256" key="3">
    <source>
        <dbReference type="ARBA" id="ARBA00022741"/>
    </source>
</evidence>
<evidence type="ECO:0000259" key="19">
    <source>
        <dbReference type="PROSITE" id="PS51217"/>
    </source>
</evidence>
<dbReference type="Proteomes" id="UP000199086">
    <property type="component" value="Unassembled WGS sequence"/>
</dbReference>
<dbReference type="InterPro" id="IPR014017">
    <property type="entry name" value="DNA_helicase_UvrD-like_C"/>
</dbReference>
<dbReference type="CDD" id="cd17932">
    <property type="entry name" value="DEXQc_UvrD"/>
    <property type="match status" value="1"/>
</dbReference>
<dbReference type="InterPro" id="IPR011335">
    <property type="entry name" value="Restrct_endonuc-II-like"/>
</dbReference>
<protein>
    <recommendedName>
        <fullName evidence="15">RecBCD enzyme subunit RecB</fullName>
        <ecNumber evidence="15">3.1.11.5</ecNumber>
        <ecNumber evidence="15">5.6.2.4</ecNumber>
    </recommendedName>
    <alternativeName>
        <fullName evidence="15">DNA 3'-5' helicase subunit RecB</fullName>
    </alternativeName>
    <alternativeName>
        <fullName evidence="15">Exonuclease V subunit RecB</fullName>
        <shortName evidence="15">ExoV subunit RecB</shortName>
    </alternativeName>
    <alternativeName>
        <fullName evidence="15">Helicase/nuclease RecBCD subunit RecB</fullName>
    </alternativeName>
</protein>
<evidence type="ECO:0000256" key="17">
    <source>
        <dbReference type="SAM" id="MobiDB-lite"/>
    </source>
</evidence>
<comment type="subunit">
    <text evidence="15">Heterotrimer of RecB, RecC and RecD. All subunits contribute to DNA-binding. Interacts with RecA.</text>
</comment>
<evidence type="ECO:0000256" key="12">
    <source>
        <dbReference type="ARBA" id="ARBA00023235"/>
    </source>
</evidence>
<accession>A0A1G6GVP2</accession>
<evidence type="ECO:0000256" key="1">
    <source>
        <dbReference type="ARBA" id="ARBA00022722"/>
    </source>
</evidence>
<comment type="catalytic activity">
    <reaction evidence="14 15">
        <text>ATP + H2O = ADP + phosphate + H(+)</text>
        <dbReference type="Rhea" id="RHEA:13065"/>
        <dbReference type="ChEBI" id="CHEBI:15377"/>
        <dbReference type="ChEBI" id="CHEBI:15378"/>
        <dbReference type="ChEBI" id="CHEBI:30616"/>
        <dbReference type="ChEBI" id="CHEBI:43474"/>
        <dbReference type="ChEBI" id="CHEBI:456216"/>
        <dbReference type="EC" id="5.6.2.4"/>
    </reaction>
</comment>
<comment type="catalytic activity">
    <reaction evidence="15">
        <text>Exonucleolytic cleavage (in the presence of ATP) in either 5'- to 3'- or 3'- to 5'-direction to yield 5'-phosphooligonucleotides.</text>
        <dbReference type="EC" id="3.1.11.5"/>
    </reaction>
</comment>
<keyword evidence="1 15" id="KW-0540">Nuclease</keyword>
<dbReference type="GO" id="GO:0000287">
    <property type="term" value="F:magnesium ion binding"/>
    <property type="evidence" value="ECO:0007669"/>
    <property type="project" value="UniProtKB-UniRule"/>
</dbReference>
<dbReference type="STRING" id="1577474.GA0111570_105128"/>
<dbReference type="OrthoDB" id="9810135at2"/>
<dbReference type="SUPFAM" id="SSF52980">
    <property type="entry name" value="Restriction endonuclease-like"/>
    <property type="match status" value="1"/>
</dbReference>
<feature type="binding site" evidence="15">
    <location>
        <position position="981"/>
    </location>
    <ligand>
        <name>Mg(2+)</name>
        <dbReference type="ChEBI" id="CHEBI:18420"/>
    </ligand>
</feature>
<dbReference type="PROSITE" id="PS51198">
    <property type="entry name" value="UVRD_HELICASE_ATP_BIND"/>
    <property type="match status" value="1"/>
</dbReference>
<comment type="similarity">
    <text evidence="15">Belongs to the helicase family. UvrD subfamily.</text>
</comment>
<dbReference type="Pfam" id="PF13361">
    <property type="entry name" value="UvrD_C"/>
    <property type="match status" value="1"/>
</dbReference>
<dbReference type="RefSeq" id="WP_092609650.1">
    <property type="nucleotide sequence ID" value="NZ_FMYF01000005.1"/>
</dbReference>
<evidence type="ECO:0000256" key="9">
    <source>
        <dbReference type="ARBA" id="ARBA00022842"/>
    </source>
</evidence>
<keyword evidence="12 15" id="KW-0413">Isomerase</keyword>